<feature type="transmembrane region" description="Helical" evidence="4">
    <location>
        <begin position="18"/>
        <end position="42"/>
    </location>
</feature>
<accession>A0A7W6G6R2</accession>
<feature type="transmembrane region" description="Helical" evidence="4">
    <location>
        <begin position="143"/>
        <end position="169"/>
    </location>
</feature>
<dbReference type="AlphaFoldDB" id="A0A7W6G6R2"/>
<dbReference type="RefSeq" id="WP_183623536.1">
    <property type="nucleotide sequence ID" value="NZ_JACIDX010000003.1"/>
</dbReference>
<keyword evidence="7" id="KW-1185">Reference proteome</keyword>
<dbReference type="PROSITE" id="PS50850">
    <property type="entry name" value="MFS"/>
    <property type="match status" value="1"/>
</dbReference>
<evidence type="ECO:0000256" key="2">
    <source>
        <dbReference type="ARBA" id="ARBA00022989"/>
    </source>
</evidence>
<dbReference type="Proteomes" id="UP000548867">
    <property type="component" value="Unassembled WGS sequence"/>
</dbReference>
<evidence type="ECO:0000256" key="4">
    <source>
        <dbReference type="SAM" id="Phobius"/>
    </source>
</evidence>
<evidence type="ECO:0000313" key="7">
    <source>
        <dbReference type="Proteomes" id="UP000548867"/>
    </source>
</evidence>
<dbReference type="Gene3D" id="1.20.1250.20">
    <property type="entry name" value="MFS general substrate transporter like domains"/>
    <property type="match status" value="2"/>
</dbReference>
<evidence type="ECO:0000259" key="5">
    <source>
        <dbReference type="PROSITE" id="PS50850"/>
    </source>
</evidence>
<evidence type="ECO:0000256" key="1">
    <source>
        <dbReference type="ARBA" id="ARBA00022692"/>
    </source>
</evidence>
<feature type="domain" description="Major facilitator superfamily (MFS) profile" evidence="5">
    <location>
        <begin position="17"/>
        <end position="404"/>
    </location>
</feature>
<dbReference type="Pfam" id="PF07690">
    <property type="entry name" value="MFS_1"/>
    <property type="match status" value="1"/>
</dbReference>
<sequence>MGAPLDSSPVDSAKGWSVVLAGMVGIALGLSPVPFYTIGMFAPELARAYGWTFTQLMTCLTVQTTVVVLSGPLSGFALDRFGARAVALWSVPLFALSFMSLALTNGSLPLFYAQWAVMGLVGAGTLNATWTRLANAWFFRHRGLAIGLVSAGTGITGFAIKPFAAWLIGHYGWRMGFAVIGALPLVVAWPLVFALFRAPPGEEMRRADRVGFEPTVWAVMGTRPFWLMATAFLLLPFALTAPIPNLENILKTQGFSLPQIGAVASAFGLAVVAGRVGGGWVLDRVWAPGAAFGVLLLPMAGNWLLAGHGLSPGMATLAIIGMGLGSGFEFDLLAYLVARYFGARHYGAIYGFFYVMIAIGAGIGPVAYGKVFDMTGAYSAALMGGIGCLVLAALLLLALGPYPQEKAGD</sequence>
<feature type="transmembrane region" description="Helical" evidence="4">
    <location>
        <begin position="255"/>
        <end position="273"/>
    </location>
</feature>
<name>A0A7W6G6R2_9SPHN</name>
<evidence type="ECO:0000256" key="3">
    <source>
        <dbReference type="ARBA" id="ARBA00023136"/>
    </source>
</evidence>
<evidence type="ECO:0000313" key="6">
    <source>
        <dbReference type="EMBL" id="MBB3954222.1"/>
    </source>
</evidence>
<keyword evidence="1 4" id="KW-0812">Transmembrane</keyword>
<dbReference type="EMBL" id="JACIDX010000003">
    <property type="protein sequence ID" value="MBB3954222.1"/>
    <property type="molecule type" value="Genomic_DNA"/>
</dbReference>
<feature type="transmembrane region" description="Helical" evidence="4">
    <location>
        <begin position="48"/>
        <end position="69"/>
    </location>
</feature>
<dbReference type="PANTHER" id="PTHR11360">
    <property type="entry name" value="MONOCARBOXYLATE TRANSPORTER"/>
    <property type="match status" value="1"/>
</dbReference>
<feature type="transmembrane region" description="Helical" evidence="4">
    <location>
        <begin position="175"/>
        <end position="196"/>
    </location>
</feature>
<keyword evidence="3 4" id="KW-0472">Membrane</keyword>
<feature type="transmembrane region" description="Helical" evidence="4">
    <location>
        <begin position="81"/>
        <end position="104"/>
    </location>
</feature>
<organism evidence="6 7">
    <name type="scientific">Novosphingobium sediminicola</name>
    <dbReference type="NCBI Taxonomy" id="563162"/>
    <lineage>
        <taxon>Bacteria</taxon>
        <taxon>Pseudomonadati</taxon>
        <taxon>Pseudomonadota</taxon>
        <taxon>Alphaproteobacteria</taxon>
        <taxon>Sphingomonadales</taxon>
        <taxon>Sphingomonadaceae</taxon>
        <taxon>Novosphingobium</taxon>
    </lineage>
</organism>
<gene>
    <name evidence="6" type="ORF">GGR38_001149</name>
</gene>
<dbReference type="InterPro" id="IPR011701">
    <property type="entry name" value="MFS"/>
</dbReference>
<feature type="transmembrane region" description="Helical" evidence="4">
    <location>
        <begin position="380"/>
        <end position="399"/>
    </location>
</feature>
<feature type="transmembrane region" description="Helical" evidence="4">
    <location>
        <begin position="317"/>
        <end position="337"/>
    </location>
</feature>
<dbReference type="SUPFAM" id="SSF103473">
    <property type="entry name" value="MFS general substrate transporter"/>
    <property type="match status" value="1"/>
</dbReference>
<dbReference type="InterPro" id="IPR050327">
    <property type="entry name" value="Proton-linked_MCT"/>
</dbReference>
<dbReference type="InterPro" id="IPR036259">
    <property type="entry name" value="MFS_trans_sf"/>
</dbReference>
<feature type="transmembrane region" description="Helical" evidence="4">
    <location>
        <begin position="349"/>
        <end position="368"/>
    </location>
</feature>
<feature type="transmembrane region" description="Helical" evidence="4">
    <location>
        <begin position="110"/>
        <end position="131"/>
    </location>
</feature>
<dbReference type="CDD" id="cd17355">
    <property type="entry name" value="MFS_YcxA_like"/>
    <property type="match status" value="1"/>
</dbReference>
<dbReference type="GO" id="GO:0022857">
    <property type="term" value="F:transmembrane transporter activity"/>
    <property type="evidence" value="ECO:0007669"/>
    <property type="project" value="InterPro"/>
</dbReference>
<keyword evidence="2 4" id="KW-1133">Transmembrane helix</keyword>
<feature type="transmembrane region" description="Helical" evidence="4">
    <location>
        <begin position="225"/>
        <end position="243"/>
    </location>
</feature>
<comment type="caution">
    <text evidence="6">The sequence shown here is derived from an EMBL/GenBank/DDBJ whole genome shotgun (WGS) entry which is preliminary data.</text>
</comment>
<reference evidence="6 7" key="1">
    <citation type="submission" date="2020-08" db="EMBL/GenBank/DDBJ databases">
        <title>Genomic Encyclopedia of Type Strains, Phase IV (KMG-IV): sequencing the most valuable type-strain genomes for metagenomic binning, comparative biology and taxonomic classification.</title>
        <authorList>
            <person name="Goeker M."/>
        </authorList>
    </citation>
    <scope>NUCLEOTIDE SEQUENCE [LARGE SCALE GENOMIC DNA]</scope>
    <source>
        <strain evidence="6 7">DSM 27057</strain>
    </source>
</reference>
<dbReference type="PANTHER" id="PTHR11360:SF290">
    <property type="entry name" value="MONOCARBOXYLATE MFS PERMEASE"/>
    <property type="match status" value="1"/>
</dbReference>
<feature type="transmembrane region" description="Helical" evidence="4">
    <location>
        <begin position="285"/>
        <end position="305"/>
    </location>
</feature>
<protein>
    <submittedName>
        <fullName evidence="6">MFS family permease</fullName>
    </submittedName>
</protein>
<dbReference type="InterPro" id="IPR020846">
    <property type="entry name" value="MFS_dom"/>
</dbReference>
<proteinExistence type="predicted"/>